<name>A0A8R1ERH7_CAEJA</name>
<dbReference type="AlphaFoldDB" id="A0A8R1ERH7"/>
<reference evidence="2" key="2">
    <citation type="submission" date="2022-06" db="UniProtKB">
        <authorList>
            <consortium name="EnsemblMetazoa"/>
        </authorList>
    </citation>
    <scope>IDENTIFICATION</scope>
    <source>
        <strain evidence="2">DF5081</strain>
    </source>
</reference>
<evidence type="ECO:0000313" key="3">
    <source>
        <dbReference type="Proteomes" id="UP000005237"/>
    </source>
</evidence>
<proteinExistence type="predicted"/>
<organism evidence="2 3">
    <name type="scientific">Caenorhabditis japonica</name>
    <dbReference type="NCBI Taxonomy" id="281687"/>
    <lineage>
        <taxon>Eukaryota</taxon>
        <taxon>Metazoa</taxon>
        <taxon>Ecdysozoa</taxon>
        <taxon>Nematoda</taxon>
        <taxon>Chromadorea</taxon>
        <taxon>Rhabditida</taxon>
        <taxon>Rhabditina</taxon>
        <taxon>Rhabditomorpha</taxon>
        <taxon>Rhabditoidea</taxon>
        <taxon>Rhabditidae</taxon>
        <taxon>Peloderinae</taxon>
        <taxon>Caenorhabditis</taxon>
    </lineage>
</organism>
<dbReference type="Proteomes" id="UP000005237">
    <property type="component" value="Unassembled WGS sequence"/>
</dbReference>
<dbReference type="EnsemblMetazoa" id="CJA41957.1">
    <property type="protein sequence ID" value="CJA41957.1"/>
    <property type="gene ID" value="WBGene00217805"/>
</dbReference>
<feature type="signal peptide" evidence="1">
    <location>
        <begin position="1"/>
        <end position="17"/>
    </location>
</feature>
<keyword evidence="1" id="KW-0732">Signal</keyword>
<protein>
    <submittedName>
        <fullName evidence="2">Uncharacterized protein</fullName>
    </submittedName>
</protein>
<evidence type="ECO:0000313" key="2">
    <source>
        <dbReference type="EnsemblMetazoa" id="CJA41957.1"/>
    </source>
</evidence>
<accession>A0A8R1ERH7</accession>
<sequence length="77" mass="8992">MTFCCRFFLLQFFKTLADEEGTYVCISLFAPDIHAEKHDPSNYEIFFGKYHGKFVIVNNFVPFCTVPFQINPITMDP</sequence>
<keyword evidence="3" id="KW-1185">Reference proteome</keyword>
<reference evidence="3" key="1">
    <citation type="submission" date="2010-08" db="EMBL/GenBank/DDBJ databases">
        <authorList>
            <consortium name="Caenorhabditis japonica Sequencing Consortium"/>
            <person name="Wilson R.K."/>
        </authorList>
    </citation>
    <scope>NUCLEOTIDE SEQUENCE [LARGE SCALE GENOMIC DNA]</scope>
    <source>
        <strain evidence="3">DF5081</strain>
    </source>
</reference>
<feature type="chain" id="PRO_5035861230" evidence="1">
    <location>
        <begin position="18"/>
        <end position="77"/>
    </location>
</feature>
<evidence type="ECO:0000256" key="1">
    <source>
        <dbReference type="SAM" id="SignalP"/>
    </source>
</evidence>